<dbReference type="RefSeq" id="WP_185408190.1">
    <property type="nucleotide sequence ID" value="NZ_JAARQU010000016.1"/>
</dbReference>
<dbReference type="Proteomes" id="UP000546806">
    <property type="component" value="Unassembled WGS sequence"/>
</dbReference>
<organism evidence="1 2">
    <name type="scientific">Listeria booriae</name>
    <dbReference type="NCBI Taxonomy" id="1552123"/>
    <lineage>
        <taxon>Bacteria</taxon>
        <taxon>Bacillati</taxon>
        <taxon>Bacillota</taxon>
        <taxon>Bacilli</taxon>
        <taxon>Bacillales</taxon>
        <taxon>Listeriaceae</taxon>
        <taxon>Listeria</taxon>
    </lineage>
</organism>
<name>A0A841ZJ59_9LIST</name>
<gene>
    <name evidence="1" type="ORF">HCA78_15515</name>
</gene>
<sequence>MKKVFLSSMAFILVLTMGFSVNSTPANAQLQNMGAVSHSMTSKSNTWYERKFHSYLTSSWAKASKYKVSKSVTATSSVNVSISPAGIKWLKANFSYNNTRTTKTSVGTTVPADSKRNSKLAFDVRYKKHTYDETTKYKFYETNTNKYSYQTKVIKNSTATVPVDSYIYVKYQ</sequence>
<dbReference type="EMBL" id="JAARWW010000008">
    <property type="protein sequence ID" value="MBC2005183.1"/>
    <property type="molecule type" value="Genomic_DNA"/>
</dbReference>
<evidence type="ECO:0000313" key="1">
    <source>
        <dbReference type="EMBL" id="MBC2005183.1"/>
    </source>
</evidence>
<comment type="caution">
    <text evidence="1">The sequence shown here is derived from an EMBL/GenBank/DDBJ whole genome shotgun (WGS) entry which is preliminary data.</text>
</comment>
<dbReference type="AlphaFoldDB" id="A0A841ZJ59"/>
<evidence type="ECO:0000313" key="2">
    <source>
        <dbReference type="Proteomes" id="UP000546806"/>
    </source>
</evidence>
<reference evidence="1 2" key="1">
    <citation type="submission" date="2020-03" db="EMBL/GenBank/DDBJ databases">
        <title>Soil Listeria distribution.</title>
        <authorList>
            <person name="Liao J."/>
            <person name="Wiedmann M."/>
        </authorList>
    </citation>
    <scope>NUCLEOTIDE SEQUENCE [LARGE SCALE GENOMIC DNA]</scope>
    <source>
        <strain evidence="1 2">FSL L7-0435</strain>
    </source>
</reference>
<protein>
    <submittedName>
        <fullName evidence="1">Uncharacterized protein</fullName>
    </submittedName>
</protein>
<accession>A0A841ZJ59</accession>
<proteinExistence type="predicted"/>